<evidence type="ECO:0000313" key="1">
    <source>
        <dbReference type="EMBL" id="MBJ7595920.1"/>
    </source>
</evidence>
<dbReference type="Gene3D" id="1.10.10.60">
    <property type="entry name" value="Homeodomain-like"/>
    <property type="match status" value="1"/>
</dbReference>
<dbReference type="Proteomes" id="UP000606991">
    <property type="component" value="Unassembled WGS sequence"/>
</dbReference>
<dbReference type="AlphaFoldDB" id="A0A934K556"/>
<accession>A0A934K556</accession>
<protein>
    <submittedName>
        <fullName evidence="1">Helix-turn-helix domain-containing protein</fullName>
    </submittedName>
</protein>
<dbReference type="EMBL" id="JAEKNS010000141">
    <property type="protein sequence ID" value="MBJ7595920.1"/>
    <property type="molecule type" value="Genomic_DNA"/>
</dbReference>
<organism evidence="1 2">
    <name type="scientific">Candidatus Aeolococcus gillhamiae</name>
    <dbReference type="NCBI Taxonomy" id="3127015"/>
    <lineage>
        <taxon>Bacteria</taxon>
        <taxon>Bacillati</taxon>
        <taxon>Candidatus Dormiibacterota</taxon>
        <taxon>Candidatus Dormibacteria</taxon>
        <taxon>Candidatus Aeolococcales</taxon>
        <taxon>Candidatus Aeolococcaceae</taxon>
        <taxon>Candidatus Aeolococcus</taxon>
    </lineage>
</organism>
<gene>
    <name evidence="1" type="ORF">JF886_13890</name>
</gene>
<evidence type="ECO:0000313" key="2">
    <source>
        <dbReference type="Proteomes" id="UP000606991"/>
    </source>
</evidence>
<sequence>MQLQEAWVHGKSISEIARLTGRDRKTVRRLLR</sequence>
<name>A0A934K556_9BACT</name>
<reference evidence="1 2" key="1">
    <citation type="submission" date="2020-10" db="EMBL/GenBank/DDBJ databases">
        <title>Ca. Dormibacterota MAGs.</title>
        <authorList>
            <person name="Montgomery K."/>
        </authorList>
    </citation>
    <scope>NUCLEOTIDE SEQUENCE [LARGE SCALE GENOMIC DNA]</scope>
    <source>
        <strain evidence="1">SC8812_S17_18</strain>
    </source>
</reference>
<comment type="caution">
    <text evidence="1">The sequence shown here is derived from an EMBL/GenBank/DDBJ whole genome shotgun (WGS) entry which is preliminary data.</text>
</comment>
<proteinExistence type="predicted"/>